<organism evidence="2 3">
    <name type="scientific">Vespula maculifrons</name>
    <name type="common">Eastern yellow jacket</name>
    <name type="synonym">Wasp</name>
    <dbReference type="NCBI Taxonomy" id="7453"/>
    <lineage>
        <taxon>Eukaryota</taxon>
        <taxon>Metazoa</taxon>
        <taxon>Ecdysozoa</taxon>
        <taxon>Arthropoda</taxon>
        <taxon>Hexapoda</taxon>
        <taxon>Insecta</taxon>
        <taxon>Pterygota</taxon>
        <taxon>Neoptera</taxon>
        <taxon>Endopterygota</taxon>
        <taxon>Hymenoptera</taxon>
        <taxon>Apocrita</taxon>
        <taxon>Aculeata</taxon>
        <taxon>Vespoidea</taxon>
        <taxon>Vespidae</taxon>
        <taxon>Vespinae</taxon>
        <taxon>Vespula</taxon>
    </lineage>
</organism>
<evidence type="ECO:0000313" key="2">
    <source>
        <dbReference type="EMBL" id="KAL2732947.1"/>
    </source>
</evidence>
<feature type="compositionally biased region" description="Basic residues" evidence="1">
    <location>
        <begin position="293"/>
        <end position="307"/>
    </location>
</feature>
<dbReference type="EMBL" id="JAYRBN010000075">
    <property type="protein sequence ID" value="KAL2732947.1"/>
    <property type="molecule type" value="Genomic_DNA"/>
</dbReference>
<feature type="compositionally biased region" description="Basic and acidic residues" evidence="1">
    <location>
        <begin position="369"/>
        <end position="385"/>
    </location>
</feature>
<feature type="compositionally biased region" description="Basic and acidic residues" evidence="1">
    <location>
        <begin position="546"/>
        <end position="557"/>
    </location>
</feature>
<feature type="region of interest" description="Disordered" evidence="1">
    <location>
        <begin position="232"/>
        <end position="388"/>
    </location>
</feature>
<reference evidence="2 3" key="1">
    <citation type="journal article" date="2024" name="Ann. Entomol. Soc. Am.">
        <title>Genomic analyses of the southern and eastern yellowjacket wasps (Hymenoptera: Vespidae) reveal evolutionary signatures of social life.</title>
        <authorList>
            <person name="Catto M.A."/>
            <person name="Caine P.B."/>
            <person name="Orr S.E."/>
            <person name="Hunt B.G."/>
            <person name="Goodisman M.A.D."/>
        </authorList>
    </citation>
    <scope>NUCLEOTIDE SEQUENCE [LARGE SCALE GENOMIC DNA]</scope>
    <source>
        <strain evidence="2">232</strain>
        <tissue evidence="2">Head and thorax</tissue>
    </source>
</reference>
<feature type="compositionally biased region" description="Polar residues" evidence="1">
    <location>
        <begin position="263"/>
        <end position="272"/>
    </location>
</feature>
<feature type="region of interest" description="Disordered" evidence="1">
    <location>
        <begin position="147"/>
        <end position="211"/>
    </location>
</feature>
<evidence type="ECO:0000313" key="3">
    <source>
        <dbReference type="Proteomes" id="UP001607303"/>
    </source>
</evidence>
<feature type="region of interest" description="Disordered" evidence="1">
    <location>
        <begin position="455"/>
        <end position="567"/>
    </location>
</feature>
<feature type="compositionally biased region" description="Basic and acidic residues" evidence="1">
    <location>
        <begin position="310"/>
        <end position="321"/>
    </location>
</feature>
<keyword evidence="3" id="KW-1185">Reference proteome</keyword>
<feature type="compositionally biased region" description="Basic residues" evidence="1">
    <location>
        <begin position="520"/>
        <end position="529"/>
    </location>
</feature>
<feature type="compositionally biased region" description="Basic and acidic residues" evidence="1">
    <location>
        <begin position="458"/>
        <end position="469"/>
    </location>
</feature>
<feature type="compositionally biased region" description="Low complexity" evidence="1">
    <location>
        <begin position="625"/>
        <end position="662"/>
    </location>
</feature>
<feature type="region of interest" description="Disordered" evidence="1">
    <location>
        <begin position="579"/>
        <end position="665"/>
    </location>
</feature>
<sequence>MSTKSQRKIDAVDRVRIGWIINLILNHKTQEEIAKDIADGILNFEEIEEMFPWRYVQELRRGNLESTQNFLYRFTQISDDRMKVILDKFLRQKSRNEIIKLIRDHALKLDKLQVSYLWKYVIENKENVNSEATPSTSLMSPNEHIVIESRESSNTGTKKKQTTKKSDTKETKKSKKKETKKSDEEETKKSGKEEAEKKVEKTKKVRTVTKKVADVESKNVKVTLDKVDSNVDDRNEIEEAIEENNSAKGDLGYVEKASIDLGVSTNQESQQEGLKELSETCQGDRSKDEKSTGAKKKISKKASKKNTKASMEKISERDSKEMNFPIEGTSSTNEEQRVEENNKSESNQNVIEKEEASFAKTNDSIISLEIRDDERFEEDLQKSRSNETVNISSLIGEEQEICDNQNQKDRDVQEYDLNIQLDASTPKKLDNDGNIIQVKEELEDERCFNEIDYSTNNDLEKDADSEKNFNKTSQVINDEEVSNLRNPVKSIIVKPENVTRSPESSKPAKHNPTKKEAKSKVKQSKHKKQTDRSLERQKQSKRKRLKEKELRKCEKKIQNTMEGLKGQINKLVKDIRYLGENRSSSSTDDSSEKESSSSSDEYISEEEYSGSSGDDYYTSEEESSYELSSESSSKLVLETSEECSCPSCMSSKYNSSTSNSDSEYTICSCSNHYSSTESDDS</sequence>
<protein>
    <submittedName>
        <fullName evidence="2">Titin isoform X1</fullName>
    </submittedName>
</protein>
<feature type="compositionally biased region" description="Basic and acidic residues" evidence="1">
    <location>
        <begin position="180"/>
        <end position="199"/>
    </location>
</feature>
<feature type="compositionally biased region" description="Basic residues" evidence="1">
    <location>
        <begin position="200"/>
        <end position="209"/>
    </location>
</feature>
<comment type="caution">
    <text evidence="2">The sequence shown here is derived from an EMBL/GenBank/DDBJ whole genome shotgun (WGS) entry which is preliminary data.</text>
</comment>
<feature type="compositionally biased region" description="Basic and acidic residues" evidence="1">
    <location>
        <begin position="334"/>
        <end position="343"/>
    </location>
</feature>
<evidence type="ECO:0000256" key="1">
    <source>
        <dbReference type="SAM" id="MobiDB-lite"/>
    </source>
</evidence>
<proteinExistence type="predicted"/>
<name>A0ABD2BJM1_VESMC</name>
<accession>A0ABD2BJM1</accession>
<feature type="compositionally biased region" description="Basic and acidic residues" evidence="1">
    <location>
        <begin position="273"/>
        <end position="292"/>
    </location>
</feature>
<dbReference type="Proteomes" id="UP001607303">
    <property type="component" value="Unassembled WGS sequence"/>
</dbReference>
<gene>
    <name evidence="2" type="ORF">V1477_015188</name>
</gene>
<dbReference type="AlphaFoldDB" id="A0ABD2BJM1"/>